<dbReference type="Pfam" id="PF20256">
    <property type="entry name" value="MoCoBD_2"/>
    <property type="match status" value="1"/>
</dbReference>
<dbReference type="PANTHER" id="PTHR11908">
    <property type="entry name" value="XANTHINE DEHYDROGENASE"/>
    <property type="match status" value="1"/>
</dbReference>
<evidence type="ECO:0000256" key="2">
    <source>
        <dbReference type="ARBA" id="ARBA00023002"/>
    </source>
</evidence>
<dbReference type="GO" id="GO:0016491">
    <property type="term" value="F:oxidoreductase activity"/>
    <property type="evidence" value="ECO:0007669"/>
    <property type="project" value="UniProtKB-KW"/>
</dbReference>
<dbReference type="Proteomes" id="UP000476030">
    <property type="component" value="Unassembled WGS sequence"/>
</dbReference>
<sequence>MVKFGVNQSVERKEDFRLITGTGEYTDDISLDGQLYGYMLRSPIAHGKILSIDIDDARQAPGVVDIILGKELEADKANQLPCMIPLKNRDGSDRADPGHPVLATDKVRYVGDNIAFVIADTLDQAKDAAELIFIDFEEEDVVVDTKTANMGNQPLVHKDVANNVAFDWEQGDEKNIQDVFSNASHVTEVELINNRVVVNSMEPRGLIADWDGDAAKMTVRMGTQGGWVLRSLLANAILHVPEEDIRVITPDVGGAFGMKLFFYSECAVTVWASRKLGRPIKWIGERSDAFLSDTQGRDHVTRAKLAFDADNMITGMKVETNANLGAYLSTFGPLIPTMAAVKVLPGVYDIPNFYYRSIGVFTNTVPVDAYRGAGRPEAIFVIERLMDRAARELGLGQDEIRRKNFIPVSAIPYTTSTGCVYDSGEFERIMDRALETSDWASFPDRRIASASNGKRRGIGMCYYVEATAGNPTETATIRFEDDDRVTVAVGTQSSGQGHSTAYAQIVAERLGVPFENIEIVQGDTDKIKSGGGTGGSRSLTTQGPAIHAASDEVINKGKELAGHFLEAAPVDIEFSADDGEFAIAGTDRKIGILELAHRARGLGQLPENLAEGLDSEASFTVEAFTYPNGCHIAEVEIDELTGATEVVRYVIVDDFGTIINPALVRNQVIGGVGQGIGQALTENTVYSDDGQLLTGSYMDYGMPRADNIPLDLRYETIEVPCTMNPMGVKGCGEAGCIGAPPAVINAVIDGLADLGVHHIDMPATPQRVWDVIQQAS</sequence>
<dbReference type="PANTHER" id="PTHR11908:SF132">
    <property type="entry name" value="ALDEHYDE OXIDASE 1-RELATED"/>
    <property type="match status" value="1"/>
</dbReference>
<dbReference type="SMART" id="SM01008">
    <property type="entry name" value="Ald_Xan_dh_C"/>
    <property type="match status" value="1"/>
</dbReference>
<dbReference type="InterPro" id="IPR016208">
    <property type="entry name" value="Ald_Oxase/xanthine_DH-like"/>
</dbReference>
<dbReference type="RefSeq" id="WP_161313818.1">
    <property type="nucleotide sequence ID" value="NZ_WTUW01000001.1"/>
</dbReference>
<protein>
    <submittedName>
        <fullName evidence="4">Molybdopterin-dependent oxidoreductase</fullName>
    </submittedName>
</protein>
<feature type="domain" description="Aldehyde oxidase/xanthine dehydrogenase a/b hammerhead" evidence="3">
    <location>
        <begin position="20"/>
        <end position="140"/>
    </location>
</feature>
<keyword evidence="1" id="KW-0500">Molybdenum</keyword>
<dbReference type="AlphaFoldDB" id="A0A6L8W2Z4"/>
<evidence type="ECO:0000313" key="4">
    <source>
        <dbReference type="EMBL" id="MZR29338.1"/>
    </source>
</evidence>
<organism evidence="4 5">
    <name type="scientific">Sneathiella litorea</name>
    <dbReference type="NCBI Taxonomy" id="2606216"/>
    <lineage>
        <taxon>Bacteria</taxon>
        <taxon>Pseudomonadati</taxon>
        <taxon>Pseudomonadota</taxon>
        <taxon>Alphaproteobacteria</taxon>
        <taxon>Sneathiellales</taxon>
        <taxon>Sneathiellaceae</taxon>
        <taxon>Sneathiella</taxon>
    </lineage>
</organism>
<evidence type="ECO:0000259" key="3">
    <source>
        <dbReference type="SMART" id="SM01008"/>
    </source>
</evidence>
<keyword evidence="2" id="KW-0560">Oxidoreductase</keyword>
<reference evidence="4 5" key="1">
    <citation type="submission" date="2019-12" db="EMBL/GenBank/DDBJ databases">
        <title>Snethiella sp. nov. sp. isolated from sea sand.</title>
        <authorList>
            <person name="Kim J."/>
            <person name="Jeong S.E."/>
            <person name="Jung H.S."/>
            <person name="Jeon C.O."/>
        </authorList>
    </citation>
    <scope>NUCLEOTIDE SEQUENCE [LARGE SCALE GENOMIC DNA]</scope>
    <source>
        <strain evidence="4 5">DP05</strain>
    </source>
</reference>
<dbReference type="Pfam" id="PF02738">
    <property type="entry name" value="MoCoBD_1"/>
    <property type="match status" value="1"/>
</dbReference>
<accession>A0A6L8W2Z4</accession>
<dbReference type="InterPro" id="IPR037165">
    <property type="entry name" value="AldOxase/xan_DH_Mopterin-bd_sf"/>
</dbReference>
<evidence type="ECO:0000313" key="5">
    <source>
        <dbReference type="Proteomes" id="UP000476030"/>
    </source>
</evidence>
<keyword evidence="5" id="KW-1185">Reference proteome</keyword>
<evidence type="ECO:0000256" key="1">
    <source>
        <dbReference type="ARBA" id="ARBA00022505"/>
    </source>
</evidence>
<dbReference type="InterPro" id="IPR046867">
    <property type="entry name" value="AldOxase/xan_DH_MoCoBD2"/>
</dbReference>
<dbReference type="GO" id="GO:0005506">
    <property type="term" value="F:iron ion binding"/>
    <property type="evidence" value="ECO:0007669"/>
    <property type="project" value="InterPro"/>
</dbReference>
<comment type="caution">
    <text evidence="4">The sequence shown here is derived from an EMBL/GenBank/DDBJ whole genome shotgun (WGS) entry which is preliminary data.</text>
</comment>
<dbReference type="Gene3D" id="3.30.365.10">
    <property type="entry name" value="Aldehyde oxidase/xanthine dehydrogenase, molybdopterin binding domain"/>
    <property type="match status" value="4"/>
</dbReference>
<dbReference type="InterPro" id="IPR036856">
    <property type="entry name" value="Ald_Oxase/Xan_DH_a/b_sf"/>
</dbReference>
<dbReference type="EMBL" id="WTUW01000001">
    <property type="protein sequence ID" value="MZR29338.1"/>
    <property type="molecule type" value="Genomic_DNA"/>
</dbReference>
<name>A0A6L8W2Z4_9PROT</name>
<dbReference type="InterPro" id="IPR000674">
    <property type="entry name" value="Ald_Oxase/Xan_DH_a/b"/>
</dbReference>
<gene>
    <name evidence="4" type="ORF">GQE98_01690</name>
</gene>
<dbReference type="SUPFAM" id="SSF56003">
    <property type="entry name" value="Molybdenum cofactor-binding domain"/>
    <property type="match status" value="1"/>
</dbReference>
<dbReference type="Pfam" id="PF01315">
    <property type="entry name" value="Ald_Xan_dh_C"/>
    <property type="match status" value="1"/>
</dbReference>
<proteinExistence type="predicted"/>
<dbReference type="Gene3D" id="3.90.1170.50">
    <property type="entry name" value="Aldehyde oxidase/xanthine dehydrogenase, a/b hammerhead"/>
    <property type="match status" value="1"/>
</dbReference>
<dbReference type="SUPFAM" id="SSF54665">
    <property type="entry name" value="CO dehydrogenase molybdoprotein N-domain-like"/>
    <property type="match status" value="1"/>
</dbReference>
<dbReference type="InterPro" id="IPR008274">
    <property type="entry name" value="AldOxase/xan_DH_MoCoBD1"/>
</dbReference>